<protein>
    <submittedName>
        <fullName evidence="1">Uncharacterized protein</fullName>
    </submittedName>
</protein>
<organism evidence="1 2">
    <name type="scientific">Clostridium tanneri</name>
    <dbReference type="NCBI Taxonomy" id="3037988"/>
    <lineage>
        <taxon>Bacteria</taxon>
        <taxon>Bacillati</taxon>
        <taxon>Bacillota</taxon>
        <taxon>Clostridia</taxon>
        <taxon>Eubacteriales</taxon>
        <taxon>Clostridiaceae</taxon>
        <taxon>Clostridium</taxon>
    </lineage>
</organism>
<gene>
    <name evidence="1" type="ORF">P8V03_01270</name>
</gene>
<evidence type="ECO:0000313" key="2">
    <source>
        <dbReference type="Proteomes" id="UP001281656"/>
    </source>
</evidence>
<proteinExistence type="predicted"/>
<dbReference type="RefSeq" id="WP_261670918.1">
    <property type="nucleotide sequence ID" value="NZ_JARUJP010000001.1"/>
</dbReference>
<comment type="caution">
    <text evidence="1">The sequence shown here is derived from an EMBL/GenBank/DDBJ whole genome shotgun (WGS) entry which is preliminary data.</text>
</comment>
<sequence length="81" mass="9386">MDRLYYCGECKRVVTNEMVCNYCESDDIRELVVKTPVNVIGTKIKGNILKMKNGKVDLIVRDESNSKMIKEYSPEQLRKVL</sequence>
<keyword evidence="2" id="KW-1185">Reference proteome</keyword>
<evidence type="ECO:0000313" key="1">
    <source>
        <dbReference type="EMBL" id="MDW8799783.1"/>
    </source>
</evidence>
<dbReference type="EMBL" id="JARUJP010000001">
    <property type="protein sequence ID" value="MDW8799783.1"/>
    <property type="molecule type" value="Genomic_DNA"/>
</dbReference>
<accession>A0ABU4JNQ7</accession>
<name>A0ABU4JNQ7_9CLOT</name>
<reference evidence="1 2" key="1">
    <citation type="submission" date="2023-04" db="EMBL/GenBank/DDBJ databases">
        <title>Clostridium tannerae sp. nov., isolated from the fecal material of an alpaca.</title>
        <authorList>
            <person name="Miller S."/>
            <person name="Hendry M."/>
            <person name="King J."/>
            <person name="Sankaranarayanan K."/>
            <person name="Lawson P.A."/>
        </authorList>
    </citation>
    <scope>NUCLEOTIDE SEQUENCE [LARGE SCALE GENOMIC DNA]</scope>
    <source>
        <strain evidence="1 2">A1-XYC3</strain>
    </source>
</reference>
<dbReference type="Proteomes" id="UP001281656">
    <property type="component" value="Unassembled WGS sequence"/>
</dbReference>